<feature type="transmembrane region" description="Helical" evidence="7">
    <location>
        <begin position="67"/>
        <end position="85"/>
    </location>
</feature>
<dbReference type="InterPro" id="IPR008250">
    <property type="entry name" value="ATPase_P-typ_transduc_dom_A_sf"/>
</dbReference>
<dbReference type="PRINTS" id="PR00119">
    <property type="entry name" value="CATATPASE"/>
</dbReference>
<reference evidence="9 10" key="1">
    <citation type="journal article" date="2009" name="Genome Res.">
        <title>Complete genome of the cellulolytic thermophile Acidothermus cellulolyticus 11B provides insights into its ecophysiological and evolutionary adaptations.</title>
        <authorList>
            <person name="Barabote R.D."/>
            <person name="Xie G."/>
            <person name="Leu D.H."/>
            <person name="Normand P."/>
            <person name="Necsulea A."/>
            <person name="Daubin V."/>
            <person name="Medigue C."/>
            <person name="Adney W.S."/>
            <person name="Xu X.C."/>
            <person name="Lapidus A."/>
            <person name="Parales R.E."/>
            <person name="Detter C."/>
            <person name="Pujic P."/>
            <person name="Bruce D."/>
            <person name="Lavire C."/>
            <person name="Challacombe J.F."/>
            <person name="Brettin T.S."/>
            <person name="Berry A.M."/>
        </authorList>
    </citation>
    <scope>NUCLEOTIDE SEQUENCE [LARGE SCALE GENOMIC DNA]</scope>
    <source>
        <strain evidence="10">ATCC 43068 / DSM 8971 / 11B</strain>
    </source>
</reference>
<gene>
    <name evidence="9" type="ordered locus">Acel_1545</name>
</gene>
<organism evidence="9 10">
    <name type="scientific">Acidothermus cellulolyticus (strain ATCC 43068 / DSM 8971 / 11B)</name>
    <dbReference type="NCBI Taxonomy" id="351607"/>
    <lineage>
        <taxon>Bacteria</taxon>
        <taxon>Bacillati</taxon>
        <taxon>Actinomycetota</taxon>
        <taxon>Actinomycetes</taxon>
        <taxon>Acidothermales</taxon>
        <taxon>Acidothermaceae</taxon>
        <taxon>Acidothermus</taxon>
    </lineage>
</organism>
<dbReference type="GO" id="GO:0005886">
    <property type="term" value="C:plasma membrane"/>
    <property type="evidence" value="ECO:0007669"/>
    <property type="project" value="UniProtKB-SubCell"/>
</dbReference>
<dbReference type="SUPFAM" id="SSF56784">
    <property type="entry name" value="HAD-like"/>
    <property type="match status" value="1"/>
</dbReference>
<dbReference type="GO" id="GO:0016887">
    <property type="term" value="F:ATP hydrolysis activity"/>
    <property type="evidence" value="ECO:0007669"/>
    <property type="project" value="InterPro"/>
</dbReference>
<dbReference type="Pfam" id="PF00702">
    <property type="entry name" value="Hydrolase"/>
    <property type="match status" value="1"/>
</dbReference>
<feature type="transmembrane region" description="Helical" evidence="7">
    <location>
        <begin position="671"/>
        <end position="690"/>
    </location>
</feature>
<proteinExistence type="predicted"/>
<protein>
    <submittedName>
        <fullName evidence="9">ATPase, P-type (Transporting), HAD superfamily, subfamily IC</fullName>
    </submittedName>
</protein>
<feature type="transmembrane region" description="Helical" evidence="7">
    <location>
        <begin position="696"/>
        <end position="714"/>
    </location>
</feature>
<comment type="subcellular location">
    <subcellularLocation>
        <location evidence="1">Cell membrane</location>
        <topology evidence="1">Multi-pass membrane protein</topology>
    </subcellularLocation>
</comment>
<dbReference type="KEGG" id="ace:Acel_1545"/>
<dbReference type="SUPFAM" id="SSF81653">
    <property type="entry name" value="Calcium ATPase, transduction domain A"/>
    <property type="match status" value="1"/>
</dbReference>
<keyword evidence="3" id="KW-1278">Translocase</keyword>
<dbReference type="InterPro" id="IPR059000">
    <property type="entry name" value="ATPase_P-type_domA"/>
</dbReference>
<dbReference type="SUPFAM" id="SSF81665">
    <property type="entry name" value="Calcium ATPase, transmembrane domain M"/>
    <property type="match status" value="1"/>
</dbReference>
<feature type="transmembrane region" description="Helical" evidence="7">
    <location>
        <begin position="91"/>
        <end position="109"/>
    </location>
</feature>
<evidence type="ECO:0000256" key="1">
    <source>
        <dbReference type="ARBA" id="ARBA00004651"/>
    </source>
</evidence>
<feature type="transmembrane region" description="Helical" evidence="7">
    <location>
        <begin position="818"/>
        <end position="841"/>
    </location>
</feature>
<dbReference type="NCBIfam" id="TIGR01494">
    <property type="entry name" value="ATPase_P-type"/>
    <property type="match status" value="2"/>
</dbReference>
<dbReference type="InterPro" id="IPR001757">
    <property type="entry name" value="P_typ_ATPase"/>
</dbReference>
<evidence type="ECO:0000256" key="5">
    <source>
        <dbReference type="ARBA" id="ARBA00023136"/>
    </source>
</evidence>
<dbReference type="HOGENOM" id="CLU_002360_5_1_11"/>
<evidence type="ECO:0000313" key="9">
    <source>
        <dbReference type="EMBL" id="ABK53317.1"/>
    </source>
</evidence>
<dbReference type="Gene3D" id="3.40.50.1000">
    <property type="entry name" value="HAD superfamily/HAD-like"/>
    <property type="match status" value="1"/>
</dbReference>
<dbReference type="PANTHER" id="PTHR42861">
    <property type="entry name" value="CALCIUM-TRANSPORTING ATPASE"/>
    <property type="match status" value="1"/>
</dbReference>
<dbReference type="eggNOG" id="COG0474">
    <property type="taxonomic scope" value="Bacteria"/>
</dbReference>
<dbReference type="SFLD" id="SFLDS00003">
    <property type="entry name" value="Haloacid_Dehalogenase"/>
    <property type="match status" value="1"/>
</dbReference>
<dbReference type="InterPro" id="IPR036412">
    <property type="entry name" value="HAD-like_sf"/>
</dbReference>
<dbReference type="STRING" id="351607.Acel_1545"/>
<sequence length="899" mass="95189">MMTGHPTPPSSEDAETIVLTRDAALARVSRLQGLTAAEVAARRARGLVNSSAIPPSRTVLEILRANVFTRFNALLGGLFAVILVVGPIQDGLFGLVLVFNTAIGVVQELRAKRTLDRLAVITAPHAIVRRDGSTQTIPASEVVIDDVIELRPGEQVVVDGEILAADGLEIDESLLTGESDPITKRPADAVLSGSFVVAGSGLMRATRVGTSSYGAQLAAEARRFTLVRSELRDGINQILRVITWILIPVAALLAWSQLAHNHNLSDAIRGSVAGTVTMVPEGLVLLTSIAFAVGVVRLATQRVVVRELPAIEGLARVDVLCIDKTGTLTTGRLTFDELRPVGTATAQAAWTALAALVRSEETPNATISAIRAAVDQRPERAEASQWTPVAKLAFSSARKFSGADFGSNGIWLLGAPEVLLARQPADAAPPPPADDNADHRPDGSNGEPFAAAAWTQAGDAIDAITRSGRRVLLLARAQYLPEAAADEGARRYPDPGRVEPTALVVLRDELRPDAAETLHFLAAEGVQVKVISGDHPQTVGSIAAQLGLAQLGNPVDARRLPTGDSEELRAAMEANSVFGRVTPHQKRAMVAALRAQGHVVAMTGDGVNDVLALKDADLGIAMGSGTTAARGVAQLVLLDDAFRAVPAVVGEGRRVIANVERVANLFLTKTVYATVLALTVGVAQLPFPFLPRHLTLVSGLTIGIPAFFLALAPNAARARPGFVGRVLRFAVPAGVVAAAATFGAYTLARSDPTTSLAEARTVATLVLAGIGLWILSILARPATRPKQWLVASMITLLVLALIVPWSRSFFALELPRPVLWLAGVGVAGLAGLVLEAGWLAADSIRIVARPESWHWARSKTRSLPGVSRLIEAAHRWRTYRVTWVDTPSGDRDRRKTDKP</sequence>
<dbReference type="EMBL" id="CP000481">
    <property type="protein sequence ID" value="ABK53317.1"/>
    <property type="molecule type" value="Genomic_DNA"/>
</dbReference>
<dbReference type="InterPro" id="IPR044492">
    <property type="entry name" value="P_typ_ATPase_HD_dom"/>
</dbReference>
<dbReference type="InterPro" id="IPR023298">
    <property type="entry name" value="ATPase_P-typ_TM_dom_sf"/>
</dbReference>
<dbReference type="PRINTS" id="PR00120">
    <property type="entry name" value="HATPASE"/>
</dbReference>
<dbReference type="Proteomes" id="UP000008221">
    <property type="component" value="Chromosome"/>
</dbReference>
<dbReference type="SFLD" id="SFLDF00027">
    <property type="entry name" value="p-type_atpase"/>
    <property type="match status" value="1"/>
</dbReference>
<feature type="region of interest" description="Disordered" evidence="6">
    <location>
        <begin position="424"/>
        <end position="449"/>
    </location>
</feature>
<evidence type="ECO:0000256" key="7">
    <source>
        <dbReference type="SAM" id="Phobius"/>
    </source>
</evidence>
<evidence type="ECO:0000256" key="4">
    <source>
        <dbReference type="ARBA" id="ARBA00022989"/>
    </source>
</evidence>
<keyword evidence="5 7" id="KW-0472">Membrane</keyword>
<feature type="transmembrane region" description="Helical" evidence="7">
    <location>
        <begin position="726"/>
        <end position="747"/>
    </location>
</feature>
<feature type="transmembrane region" description="Helical" evidence="7">
    <location>
        <begin position="278"/>
        <end position="299"/>
    </location>
</feature>
<evidence type="ECO:0000259" key="8">
    <source>
        <dbReference type="Pfam" id="PF00122"/>
    </source>
</evidence>
<dbReference type="Gene3D" id="2.70.150.10">
    <property type="entry name" value="Calcium-transporting ATPase, cytoplasmic transduction domain A"/>
    <property type="match status" value="1"/>
</dbReference>
<dbReference type="PROSITE" id="PS00154">
    <property type="entry name" value="ATPASE_E1_E2"/>
    <property type="match status" value="1"/>
</dbReference>
<dbReference type="InParanoid" id="A0LV57"/>
<evidence type="ECO:0000256" key="6">
    <source>
        <dbReference type="SAM" id="MobiDB-lite"/>
    </source>
</evidence>
<dbReference type="InterPro" id="IPR023214">
    <property type="entry name" value="HAD_sf"/>
</dbReference>
<keyword evidence="10" id="KW-1185">Reference proteome</keyword>
<feature type="transmembrane region" description="Helical" evidence="7">
    <location>
        <begin position="238"/>
        <end position="258"/>
    </location>
</feature>
<evidence type="ECO:0000256" key="2">
    <source>
        <dbReference type="ARBA" id="ARBA00022692"/>
    </source>
</evidence>
<keyword evidence="2 7" id="KW-0812">Transmembrane</keyword>
<name>A0LV57_ACIC1</name>
<evidence type="ECO:0000313" key="10">
    <source>
        <dbReference type="Proteomes" id="UP000008221"/>
    </source>
</evidence>
<accession>A0LV57</accession>
<dbReference type="Gene3D" id="3.40.1110.10">
    <property type="entry name" value="Calcium-transporting ATPase, cytoplasmic domain N"/>
    <property type="match status" value="1"/>
</dbReference>
<feature type="transmembrane region" description="Helical" evidence="7">
    <location>
        <begin position="788"/>
        <end position="806"/>
    </location>
</feature>
<dbReference type="Gene3D" id="1.20.1110.10">
    <property type="entry name" value="Calcium-transporting ATPase, transmembrane domain"/>
    <property type="match status" value="1"/>
</dbReference>
<dbReference type="InterPro" id="IPR023299">
    <property type="entry name" value="ATPase_P-typ_cyto_dom_N"/>
</dbReference>
<dbReference type="SUPFAM" id="SSF81660">
    <property type="entry name" value="Metal cation-transporting ATPase, ATP-binding domain N"/>
    <property type="match status" value="1"/>
</dbReference>
<feature type="transmembrane region" description="Helical" evidence="7">
    <location>
        <begin position="759"/>
        <end position="779"/>
    </location>
</feature>
<dbReference type="AlphaFoldDB" id="A0LV57"/>
<keyword evidence="4 7" id="KW-1133">Transmembrane helix</keyword>
<evidence type="ECO:0000256" key="3">
    <source>
        <dbReference type="ARBA" id="ARBA00022967"/>
    </source>
</evidence>
<dbReference type="Pfam" id="PF00122">
    <property type="entry name" value="E1-E2_ATPase"/>
    <property type="match status" value="1"/>
</dbReference>
<feature type="domain" description="P-type ATPase A" evidence="8">
    <location>
        <begin position="122"/>
        <end position="219"/>
    </location>
</feature>
<dbReference type="SFLD" id="SFLDG00002">
    <property type="entry name" value="C1.7:_P-type_atpase_like"/>
    <property type="match status" value="1"/>
</dbReference>
<dbReference type="InterPro" id="IPR018303">
    <property type="entry name" value="ATPase_P-typ_P_site"/>
</dbReference>
<dbReference type="GO" id="GO:0005524">
    <property type="term" value="F:ATP binding"/>
    <property type="evidence" value="ECO:0007669"/>
    <property type="project" value="InterPro"/>
</dbReference>